<feature type="region of interest" description="Disordered" evidence="1">
    <location>
        <begin position="1"/>
        <end position="30"/>
    </location>
</feature>
<feature type="domain" description="DUF4283" evidence="2">
    <location>
        <begin position="173"/>
        <end position="239"/>
    </location>
</feature>
<dbReference type="Proteomes" id="UP001443914">
    <property type="component" value="Unassembled WGS sequence"/>
</dbReference>
<protein>
    <recommendedName>
        <fullName evidence="2">DUF4283 domain-containing protein</fullName>
    </recommendedName>
</protein>
<feature type="compositionally biased region" description="Basic residues" evidence="1">
    <location>
        <begin position="1"/>
        <end position="10"/>
    </location>
</feature>
<keyword evidence="4" id="KW-1185">Reference proteome</keyword>
<name>A0AAW1IKF5_SAPOF</name>
<feature type="compositionally biased region" description="Polar residues" evidence="1">
    <location>
        <begin position="21"/>
        <end position="30"/>
    </location>
</feature>
<evidence type="ECO:0000313" key="4">
    <source>
        <dbReference type="Proteomes" id="UP001443914"/>
    </source>
</evidence>
<dbReference type="InterPro" id="IPR036691">
    <property type="entry name" value="Endo/exonu/phosph_ase_sf"/>
</dbReference>
<proteinExistence type="predicted"/>
<organism evidence="3 4">
    <name type="scientific">Saponaria officinalis</name>
    <name type="common">Common soapwort</name>
    <name type="synonym">Lychnis saponaria</name>
    <dbReference type="NCBI Taxonomy" id="3572"/>
    <lineage>
        <taxon>Eukaryota</taxon>
        <taxon>Viridiplantae</taxon>
        <taxon>Streptophyta</taxon>
        <taxon>Embryophyta</taxon>
        <taxon>Tracheophyta</taxon>
        <taxon>Spermatophyta</taxon>
        <taxon>Magnoliopsida</taxon>
        <taxon>eudicotyledons</taxon>
        <taxon>Gunneridae</taxon>
        <taxon>Pentapetalae</taxon>
        <taxon>Caryophyllales</taxon>
        <taxon>Caryophyllaceae</taxon>
        <taxon>Caryophylleae</taxon>
        <taxon>Saponaria</taxon>
    </lineage>
</organism>
<comment type="caution">
    <text evidence="3">The sequence shown here is derived from an EMBL/GenBank/DDBJ whole genome shotgun (WGS) entry which is preliminary data.</text>
</comment>
<dbReference type="InterPro" id="IPR025558">
    <property type="entry name" value="DUF4283"/>
</dbReference>
<evidence type="ECO:0000313" key="3">
    <source>
        <dbReference type="EMBL" id="KAK9690544.1"/>
    </source>
</evidence>
<dbReference type="Gene3D" id="3.60.10.10">
    <property type="entry name" value="Endonuclease/exonuclease/phosphatase"/>
    <property type="match status" value="1"/>
</dbReference>
<dbReference type="PANTHER" id="PTHR33233:SF17">
    <property type="entry name" value="DUF4283 DOMAIN-CONTAINING PROTEIN"/>
    <property type="match status" value="1"/>
</dbReference>
<dbReference type="SUPFAM" id="SSF56219">
    <property type="entry name" value="DNase I-like"/>
    <property type="match status" value="1"/>
</dbReference>
<sequence length="741" mass="81458">MARGRSRPPKGRPLGEPSPSGAPSGTNNSVFPSSFVNTHISPSRNSVLLNDIIVNALQSSMDAGVNTPPIVGVNSPPIGGIAGGSEGIVSSLVVNLVGDSVTPPPVVAPVVSETQTGGTGEAAVCSGVPADKPRWSEVVRSRSQEGMSLFFSEESQASEEIDIVVEDIADELKLWQFTLMGNVIGARPTLKQIVTFVEKSWRHLASPIVQYYQKGWFSFRFTTKVEMDNVLKEGPWRVGLDPYMWSDIILSKIASKVGRPLFADKTTTTKARLSFARVMVEVDVAKPLVEHVFLNTSFNGAYAQSVEYEWVPYYCSCCDSSNKIPQSGVEKSGLECDKLGLDSSSPGQESFVLEAVKHSGSSELGTFPHCEADTFSLVTGSNRSSKRPLAEPGSNPLITVNRYDVLNIGDEPPIAIVEDWRNKLDVYGILETRVKDRRAQKIAKKFSSNDAHVREALWSSLVRLSGLVQDWIVLGDFNVVRDAQERVSESASPLADILAFNACLLRCGLDDIKSMGCFLTWTNKQENSKRVWSKLDRALVNPSWLATFHSSSANFLPSGVSDHSPCLGNAMFSFFAKLKNVRFALTKLHRCNFSSIQQRILDAKQALEECQLAMKMQPSCTFLHQQEHKLLTTYLKLRGIIGEINDHHGMLRAGLDNVAASFVDYYASLLGSSTHVQSLDDIFIAHDVCLEDCIWQPLIEPVREEEIKSALMTIDTMKSPGPDGFSSAFFIRSWDIIGHDL</sequence>
<evidence type="ECO:0000256" key="1">
    <source>
        <dbReference type="SAM" id="MobiDB-lite"/>
    </source>
</evidence>
<dbReference type="PANTHER" id="PTHR33233">
    <property type="entry name" value="ENDONUCLEASE/EXONUCLEASE/PHOSPHATASE"/>
    <property type="match status" value="1"/>
</dbReference>
<reference evidence="3" key="1">
    <citation type="submission" date="2024-03" db="EMBL/GenBank/DDBJ databases">
        <title>WGS assembly of Saponaria officinalis var. Norfolk2.</title>
        <authorList>
            <person name="Jenkins J."/>
            <person name="Shu S."/>
            <person name="Grimwood J."/>
            <person name="Barry K."/>
            <person name="Goodstein D."/>
            <person name="Schmutz J."/>
            <person name="Leebens-Mack J."/>
            <person name="Osbourn A."/>
        </authorList>
    </citation>
    <scope>NUCLEOTIDE SEQUENCE [LARGE SCALE GENOMIC DNA]</scope>
    <source>
        <strain evidence="3">JIC</strain>
    </source>
</reference>
<gene>
    <name evidence="3" type="ORF">RND81_09G136400</name>
</gene>
<dbReference type="Pfam" id="PF14111">
    <property type="entry name" value="DUF4283"/>
    <property type="match status" value="1"/>
</dbReference>
<dbReference type="EMBL" id="JBDFQZ010000009">
    <property type="protein sequence ID" value="KAK9690544.1"/>
    <property type="molecule type" value="Genomic_DNA"/>
</dbReference>
<accession>A0AAW1IKF5</accession>
<evidence type="ECO:0000259" key="2">
    <source>
        <dbReference type="Pfam" id="PF14111"/>
    </source>
</evidence>
<dbReference type="AlphaFoldDB" id="A0AAW1IKF5"/>